<protein>
    <submittedName>
        <fullName evidence="1">DUF2971 domain-containing protein</fullName>
    </submittedName>
</protein>
<dbReference type="InterPro" id="IPR021352">
    <property type="entry name" value="DUF2971"/>
</dbReference>
<dbReference type="EMBL" id="CP074347">
    <property type="protein sequence ID" value="USV00151.1"/>
    <property type="molecule type" value="Genomic_DNA"/>
</dbReference>
<dbReference type="RefSeq" id="WP_234586107.1">
    <property type="nucleotide sequence ID" value="NZ_CAMIPG010000009.1"/>
</dbReference>
<evidence type="ECO:0000313" key="2">
    <source>
        <dbReference type="Proteomes" id="UP001056873"/>
    </source>
</evidence>
<keyword evidence="2" id="KW-1185">Reference proteome</keyword>
<proteinExistence type="predicted"/>
<gene>
    <name evidence="1" type="ORF">KFQ06_19310</name>
</gene>
<dbReference type="Pfam" id="PF11185">
    <property type="entry name" value="DUF2971"/>
    <property type="match status" value="1"/>
</dbReference>
<evidence type="ECO:0000313" key="1">
    <source>
        <dbReference type="EMBL" id="USV00151.1"/>
    </source>
</evidence>
<organism evidence="1 2">
    <name type="scientific">Serratia entomophila</name>
    <dbReference type="NCBI Taxonomy" id="42906"/>
    <lineage>
        <taxon>Bacteria</taxon>
        <taxon>Pseudomonadati</taxon>
        <taxon>Pseudomonadota</taxon>
        <taxon>Gammaproteobacteria</taxon>
        <taxon>Enterobacterales</taxon>
        <taxon>Yersiniaceae</taxon>
        <taxon>Serratia</taxon>
    </lineage>
</organism>
<dbReference type="Proteomes" id="UP001056873">
    <property type="component" value="Chromosome"/>
</dbReference>
<reference evidence="1" key="1">
    <citation type="journal article" date="2022" name="BMC Genomics">
        <title>Genome sequence of the entomopathogenic Serratia entomophila isolate 626 and characterisation of the species specific itaconate degradation pathway.</title>
        <authorList>
            <person name="Vaughan A.L."/>
            <person name="Altermann E."/>
            <person name="Glare T.R."/>
            <person name="Hurst M.R.H."/>
        </authorList>
    </citation>
    <scope>NUCLEOTIDE SEQUENCE</scope>
    <source>
        <strain evidence="1">626</strain>
    </source>
</reference>
<name>A0ABY5CPW8_9GAMM</name>
<sequence length="279" mass="32292">MDIPFPFVYKFSALNINSLSALSEGKAWFSKLSDFNDPFEGQFIVSPPDLKNDREKFFEHMAKNIPSHPLTVPAAEAVRKRYFDSPDEFESFVNKLVIETHHKFYESYLNIGAYCLASDIPGVEASHVSNVMMWSHYADGMKGFCIKYNPNKLMVSLNKLNDEKFYWAKIEYQDDKHTVDYYDLVDTSKHATIRAIQTKHTGWEYEYECRLLVNNSGLYKYSHDAIECIYIGSKMPVPHQKILLDICSVNLPDVDIFNVRTHGKGYAVELGRYQKYNIS</sequence>
<accession>A0ABY5CPW8</accession>
<dbReference type="GeneID" id="75024176"/>